<proteinExistence type="predicted"/>
<protein>
    <submittedName>
        <fullName evidence="1">Uncharacterized protein</fullName>
    </submittedName>
</protein>
<dbReference type="PATRIC" id="fig|1137280.3.peg.1304"/>
<name>A0A072N289_9GAMM</name>
<keyword evidence="2" id="KW-1185">Reference proteome</keyword>
<evidence type="ECO:0000313" key="1">
    <source>
        <dbReference type="EMBL" id="KEF31804.1"/>
    </source>
</evidence>
<comment type="caution">
    <text evidence="1">The sequence shown here is derived from an EMBL/GenBank/DDBJ whole genome shotgun (WGS) entry which is preliminary data.</text>
</comment>
<dbReference type="AlphaFoldDB" id="A0A072N289"/>
<reference evidence="1 2" key="1">
    <citation type="submission" date="2012-12" db="EMBL/GenBank/DDBJ databases">
        <title>Genome assembly of Marinobacter sp. AK21.</title>
        <authorList>
            <person name="Khatri I."/>
            <person name="Kumar R."/>
            <person name="Vaidya B."/>
            <person name="Subramanian S."/>
            <person name="Pinnaka A."/>
        </authorList>
    </citation>
    <scope>NUCLEOTIDE SEQUENCE [LARGE SCALE GENOMIC DNA]</scope>
    <source>
        <strain evidence="1 2">AK21</strain>
    </source>
</reference>
<evidence type="ECO:0000313" key="2">
    <source>
        <dbReference type="Proteomes" id="UP000035057"/>
    </source>
</evidence>
<organism evidence="1 2">
    <name type="scientific">Marinobacter nitratireducens</name>
    <dbReference type="NCBI Taxonomy" id="1137280"/>
    <lineage>
        <taxon>Bacteria</taxon>
        <taxon>Pseudomonadati</taxon>
        <taxon>Pseudomonadota</taxon>
        <taxon>Gammaproteobacteria</taxon>
        <taxon>Pseudomonadales</taxon>
        <taxon>Marinobacteraceae</taxon>
        <taxon>Marinobacter</taxon>
    </lineage>
</organism>
<dbReference type="Proteomes" id="UP000035057">
    <property type="component" value="Unassembled WGS sequence"/>
</dbReference>
<gene>
    <name evidence="1" type="ORF">D777_01490</name>
</gene>
<dbReference type="EMBL" id="ANIE01000004">
    <property type="protein sequence ID" value="KEF31804.1"/>
    <property type="molecule type" value="Genomic_DNA"/>
</dbReference>
<sequence length="56" mass="6432">MGAGVQGLSEVDRCVEVSKQMRSQLFDMRALLHRQCQGILRTFRQGFIEPVQEPRV</sequence>
<accession>A0A072N289</accession>